<evidence type="ECO:0000313" key="1">
    <source>
        <dbReference type="EMBL" id="KYG66220.1"/>
    </source>
</evidence>
<name>A0A150WP70_BDEBC</name>
<dbReference type="OrthoDB" id="9935389at2"/>
<dbReference type="AlphaFoldDB" id="A0A150WP70"/>
<gene>
    <name evidence="1" type="ORF">AZI86_03930</name>
</gene>
<protein>
    <submittedName>
        <fullName evidence="1">Uncharacterized protein</fullName>
    </submittedName>
</protein>
<dbReference type="RefSeq" id="WP_061833786.1">
    <property type="nucleotide sequence ID" value="NZ_LUKE01000001.1"/>
</dbReference>
<proteinExistence type="predicted"/>
<dbReference type="EMBL" id="LUKE01000001">
    <property type="protein sequence ID" value="KYG66220.1"/>
    <property type="molecule type" value="Genomic_DNA"/>
</dbReference>
<organism evidence="1 2">
    <name type="scientific">Bdellovibrio bacteriovorus</name>
    <dbReference type="NCBI Taxonomy" id="959"/>
    <lineage>
        <taxon>Bacteria</taxon>
        <taxon>Pseudomonadati</taxon>
        <taxon>Bdellovibrionota</taxon>
        <taxon>Bdellovibrionia</taxon>
        <taxon>Bdellovibrionales</taxon>
        <taxon>Pseudobdellovibrionaceae</taxon>
        <taxon>Bdellovibrio</taxon>
    </lineage>
</organism>
<reference evidence="1 2" key="1">
    <citation type="submission" date="2016-03" db="EMBL/GenBank/DDBJ databases">
        <authorList>
            <person name="Ploux O."/>
        </authorList>
    </citation>
    <scope>NUCLEOTIDE SEQUENCE [LARGE SCALE GENOMIC DNA]</scope>
    <source>
        <strain evidence="1 2">R0</strain>
    </source>
</reference>
<comment type="caution">
    <text evidence="1">The sequence shown here is derived from an EMBL/GenBank/DDBJ whole genome shotgun (WGS) entry which is preliminary data.</text>
</comment>
<evidence type="ECO:0000313" key="2">
    <source>
        <dbReference type="Proteomes" id="UP000075320"/>
    </source>
</evidence>
<accession>A0A150WP70</accession>
<sequence length="252" mass="29268">MKFRLVILDYPKEQLDRPVAQKILSDTVFAKQKNFLRTEPNYVVTDKHDMIGTHYLIYDTTEFLDPKLIFAIRTTFLSRAEKHRLDTPLLGLIPRMEESLQNSFNSFRKRHTELVDCNAWFVDVNYSKKNSGLNLSDLGYFMVCMNVLRSGCDNIVGCTNETYNASRWLEKLGDSEKGLIFEHPVIKTPHMMLMVENFNLQHFYQVYQTYKELLDDTYEIFPESGRPAQSLTAFVNELFARHLKGPATSDAA</sequence>
<dbReference type="Proteomes" id="UP000075320">
    <property type="component" value="Unassembled WGS sequence"/>
</dbReference>
<keyword evidence="2" id="KW-1185">Reference proteome</keyword>